<reference evidence="1" key="1">
    <citation type="journal article" date="2015" name="Nature">
        <title>Complex archaea that bridge the gap between prokaryotes and eukaryotes.</title>
        <authorList>
            <person name="Spang A."/>
            <person name="Saw J.H."/>
            <person name="Jorgensen S.L."/>
            <person name="Zaremba-Niedzwiedzka K."/>
            <person name="Martijn J."/>
            <person name="Lind A.E."/>
            <person name="van Eijk R."/>
            <person name="Schleper C."/>
            <person name="Guy L."/>
            <person name="Ettema T.J."/>
        </authorList>
    </citation>
    <scope>NUCLEOTIDE SEQUENCE</scope>
</reference>
<comment type="caution">
    <text evidence="1">The sequence shown here is derived from an EMBL/GenBank/DDBJ whole genome shotgun (WGS) entry which is preliminary data.</text>
</comment>
<evidence type="ECO:0000313" key="1">
    <source>
        <dbReference type="EMBL" id="KKK91741.1"/>
    </source>
</evidence>
<name>A0A0F9C4Y1_9ZZZZ</name>
<organism evidence="1">
    <name type="scientific">marine sediment metagenome</name>
    <dbReference type="NCBI Taxonomy" id="412755"/>
    <lineage>
        <taxon>unclassified sequences</taxon>
        <taxon>metagenomes</taxon>
        <taxon>ecological metagenomes</taxon>
    </lineage>
</organism>
<dbReference type="AlphaFoldDB" id="A0A0F9C4Y1"/>
<protein>
    <submittedName>
        <fullName evidence="1">Uncharacterized protein</fullName>
    </submittedName>
</protein>
<accession>A0A0F9C4Y1</accession>
<sequence length="200" mass="22342">MAITDAQRRMAVVDHNRKLRLEAQFRPKLRRFHRRLVRSYAGELARDGTIFDFETETQDDLRELLLAHYVRVGELFTRVIDAQLKQVSIVVSEHYKVKSVEQARAITTTTRRHAERALTIARLAATEAGLAGLVIMTGLEIATAAVGIFNRRLAGREDSLLMFETNLSAEAAKLTQVELLAGEEPSIAGGSSRPSKRTKS</sequence>
<proteinExistence type="predicted"/>
<gene>
    <name evidence="1" type="ORF">LCGC14_2709880</name>
</gene>
<feature type="non-terminal residue" evidence="1">
    <location>
        <position position="200"/>
    </location>
</feature>
<dbReference type="EMBL" id="LAZR01048517">
    <property type="protein sequence ID" value="KKK91741.1"/>
    <property type="molecule type" value="Genomic_DNA"/>
</dbReference>